<evidence type="ECO:0000256" key="1">
    <source>
        <dbReference type="SAM" id="MobiDB-lite"/>
    </source>
</evidence>
<keyword evidence="3" id="KW-1185">Reference proteome</keyword>
<reference evidence="2" key="1">
    <citation type="submission" date="2021-11" db="EMBL/GenBank/DDBJ databases">
        <title>A Novel Adlercreutzia Species, isolated from a Allomyrina dichotoma larva feces.</title>
        <authorList>
            <person name="Suh M.K."/>
        </authorList>
    </citation>
    <scope>NUCLEOTIDE SEQUENCE</scope>
    <source>
        <strain evidence="2">JBNU-10</strain>
    </source>
</reference>
<name>A0ABS9WF89_9ACTN</name>
<feature type="compositionally biased region" description="Acidic residues" evidence="1">
    <location>
        <begin position="30"/>
        <end position="40"/>
    </location>
</feature>
<dbReference type="RefSeq" id="WP_242163757.1">
    <property type="nucleotide sequence ID" value="NZ_JAJMLW010000001.1"/>
</dbReference>
<evidence type="ECO:0000313" key="3">
    <source>
        <dbReference type="Proteomes" id="UP001430755"/>
    </source>
</evidence>
<accession>A0ABS9WF89</accession>
<protein>
    <submittedName>
        <fullName evidence="2">Uncharacterized protein</fullName>
    </submittedName>
</protein>
<proteinExistence type="predicted"/>
<feature type="region of interest" description="Disordered" evidence="1">
    <location>
        <begin position="1"/>
        <end position="40"/>
    </location>
</feature>
<gene>
    <name evidence="2" type="ORF">LPT13_04015</name>
</gene>
<organism evidence="2 3">
    <name type="scientific">Adlercreutzia faecimuris</name>
    <dbReference type="NCBI Taxonomy" id="2897341"/>
    <lineage>
        <taxon>Bacteria</taxon>
        <taxon>Bacillati</taxon>
        <taxon>Actinomycetota</taxon>
        <taxon>Coriobacteriia</taxon>
        <taxon>Eggerthellales</taxon>
        <taxon>Eggerthellaceae</taxon>
        <taxon>Adlercreutzia</taxon>
    </lineage>
</organism>
<sequence>MAESKTKKSAVKAAEPEEKSVEPMAPDAAPEAEEAGPEEAAADLVAARVVEKFRDAKTGSILDVGLVVVLTRERFDEIAAKGRYVEEAMAV</sequence>
<evidence type="ECO:0000313" key="2">
    <source>
        <dbReference type="EMBL" id="MCI2241518.1"/>
    </source>
</evidence>
<dbReference type="Proteomes" id="UP001430755">
    <property type="component" value="Unassembled WGS sequence"/>
</dbReference>
<comment type="caution">
    <text evidence="2">The sequence shown here is derived from an EMBL/GenBank/DDBJ whole genome shotgun (WGS) entry which is preliminary data.</text>
</comment>
<dbReference type="EMBL" id="JAJMLW010000001">
    <property type="protein sequence ID" value="MCI2241518.1"/>
    <property type="molecule type" value="Genomic_DNA"/>
</dbReference>